<keyword evidence="1" id="KW-0235">DNA replication</keyword>
<keyword evidence="5" id="KW-0862">Zinc</keyword>
<dbReference type="GO" id="GO:0051082">
    <property type="term" value="F:unfolded protein binding"/>
    <property type="evidence" value="ECO:0007669"/>
    <property type="project" value="InterPro"/>
</dbReference>
<evidence type="ECO:0000256" key="7">
    <source>
        <dbReference type="SAM" id="MobiDB-lite"/>
    </source>
</evidence>
<proteinExistence type="predicted"/>
<dbReference type="InterPro" id="IPR036410">
    <property type="entry name" value="HSP_DnaJ_Cys-rich_dom_sf"/>
</dbReference>
<dbReference type="Pfam" id="PF00226">
    <property type="entry name" value="DnaJ"/>
    <property type="match status" value="1"/>
</dbReference>
<dbReference type="InterPro" id="IPR001623">
    <property type="entry name" value="DnaJ_domain"/>
</dbReference>
<dbReference type="PROSITE" id="PS50076">
    <property type="entry name" value="DNAJ_2"/>
    <property type="match status" value="1"/>
</dbReference>
<sequence>MEIDDPYHELGLTAEATDAEVKAAWRRLTARWHPDRNASPQALSRIQRINRALEEIRGSRERKDADEAPPAAEPDDEDVVEHAISLSLEEAAAGCVRSVQGSIARTCALCTGSGLALKPTTCAQCGGQGRVKQSLWFPWLAQAVACEACGGQGSTHAACSCCGGSGEGSPLRYKGRIRIPAGVRDGHVLRARVRLQGEDGRQALDVRVSLAAHAFMALEPDGTVKVDVPVDGFAWVAGSWIEVPTPYGLRQMRLQRGALNYRMRGEGFPAALAGPRADCLVTVLPLFPPEWSKRQAALLDELVASNTGDGSGEAGARAQAWARTLAAWQARRAKAD</sequence>
<protein>
    <recommendedName>
        <fullName evidence="8">J domain-containing protein</fullName>
    </recommendedName>
</protein>
<dbReference type="CDD" id="cd10719">
    <property type="entry name" value="DnaJ_zf"/>
    <property type="match status" value="1"/>
</dbReference>
<dbReference type="SUPFAM" id="SSF46565">
    <property type="entry name" value="Chaperone J-domain"/>
    <property type="match status" value="1"/>
</dbReference>
<evidence type="ECO:0000313" key="9">
    <source>
        <dbReference type="EMBL" id="AMO25265.1"/>
    </source>
</evidence>
<evidence type="ECO:0000313" key="10">
    <source>
        <dbReference type="Proteomes" id="UP000070433"/>
    </source>
</evidence>
<dbReference type="InterPro" id="IPR002939">
    <property type="entry name" value="DnaJ_C"/>
</dbReference>
<dbReference type="SUPFAM" id="SSF57938">
    <property type="entry name" value="DnaJ/Hsp40 cysteine-rich domain"/>
    <property type="match status" value="1"/>
</dbReference>
<keyword evidence="10" id="KW-1185">Reference proteome</keyword>
<dbReference type="InterPro" id="IPR001305">
    <property type="entry name" value="HSP_DnaJ_Cys-rich_dom"/>
</dbReference>
<dbReference type="GO" id="GO:0031072">
    <property type="term" value="F:heat shock protein binding"/>
    <property type="evidence" value="ECO:0007669"/>
    <property type="project" value="InterPro"/>
</dbReference>
<dbReference type="Proteomes" id="UP000070433">
    <property type="component" value="Chromosome"/>
</dbReference>
<evidence type="ECO:0000256" key="3">
    <source>
        <dbReference type="ARBA" id="ARBA00022737"/>
    </source>
</evidence>
<evidence type="ECO:0000259" key="8">
    <source>
        <dbReference type="PROSITE" id="PS50076"/>
    </source>
</evidence>
<dbReference type="SMART" id="SM00271">
    <property type="entry name" value="DnaJ"/>
    <property type="match status" value="1"/>
</dbReference>
<evidence type="ECO:0000256" key="1">
    <source>
        <dbReference type="ARBA" id="ARBA00022705"/>
    </source>
</evidence>
<evidence type="ECO:0000256" key="6">
    <source>
        <dbReference type="ARBA" id="ARBA00023016"/>
    </source>
</evidence>
<dbReference type="Pfam" id="PF01556">
    <property type="entry name" value="DnaJ_C"/>
    <property type="match status" value="1"/>
</dbReference>
<dbReference type="CDD" id="cd06257">
    <property type="entry name" value="DnaJ"/>
    <property type="match status" value="1"/>
</dbReference>
<dbReference type="PANTHER" id="PTHR43096:SF10">
    <property type="entry name" value="CHAPERONE PROTEIN DNAJ A6, CHLOROPLASTIC"/>
    <property type="match status" value="1"/>
</dbReference>
<dbReference type="AlphaFoldDB" id="A0A127JZE3"/>
<feature type="compositionally biased region" description="Basic and acidic residues" evidence="7">
    <location>
        <begin position="56"/>
        <end position="66"/>
    </location>
</feature>
<feature type="region of interest" description="Disordered" evidence="7">
    <location>
        <begin position="56"/>
        <end position="78"/>
    </location>
</feature>
<dbReference type="GO" id="GO:0006260">
    <property type="term" value="P:DNA replication"/>
    <property type="evidence" value="ECO:0007669"/>
    <property type="project" value="UniProtKB-KW"/>
</dbReference>
<reference evidence="9 10" key="1">
    <citation type="journal article" date="2014" name="Int. J. Syst. Evol. Microbiol.">
        <title>Ramlibacter solisilvae sp. nov., isolated from forest soil, and emended description of the genus Ramlibacter.</title>
        <authorList>
            <person name="Lee H.J."/>
            <person name="Lee S.H."/>
            <person name="Lee S.S."/>
            <person name="Lee J.S."/>
            <person name="Kim Y."/>
            <person name="Kim S.C."/>
            <person name="Jeon C.O."/>
        </authorList>
    </citation>
    <scope>NUCLEOTIDE SEQUENCE [LARGE SCALE GENOMIC DNA]</scope>
    <source>
        <strain evidence="9 10">5-10</strain>
    </source>
</reference>
<evidence type="ECO:0000256" key="4">
    <source>
        <dbReference type="ARBA" id="ARBA00022771"/>
    </source>
</evidence>
<keyword evidence="3" id="KW-0677">Repeat</keyword>
<accession>A0A127JZE3</accession>
<dbReference type="InterPro" id="IPR036869">
    <property type="entry name" value="J_dom_sf"/>
</dbReference>
<dbReference type="Gene3D" id="1.10.287.110">
    <property type="entry name" value="DnaJ domain"/>
    <property type="match status" value="1"/>
</dbReference>
<organism evidence="9 10">
    <name type="scientific">Ramlibacter tataouinensis</name>
    <dbReference type="NCBI Taxonomy" id="94132"/>
    <lineage>
        <taxon>Bacteria</taxon>
        <taxon>Pseudomonadati</taxon>
        <taxon>Pseudomonadota</taxon>
        <taxon>Betaproteobacteria</taxon>
        <taxon>Burkholderiales</taxon>
        <taxon>Comamonadaceae</taxon>
        <taxon>Ramlibacter</taxon>
    </lineage>
</organism>
<name>A0A127JZE3_9BURK</name>
<dbReference type="EMBL" id="CP010951">
    <property type="protein sequence ID" value="AMO25265.1"/>
    <property type="molecule type" value="Genomic_DNA"/>
</dbReference>
<dbReference type="GO" id="GO:0005737">
    <property type="term" value="C:cytoplasm"/>
    <property type="evidence" value="ECO:0007669"/>
    <property type="project" value="TreeGrafter"/>
</dbReference>
<dbReference type="GO" id="GO:0042026">
    <property type="term" value="P:protein refolding"/>
    <property type="evidence" value="ECO:0007669"/>
    <property type="project" value="TreeGrafter"/>
</dbReference>
<dbReference type="PRINTS" id="PR00625">
    <property type="entry name" value="JDOMAIN"/>
</dbReference>
<evidence type="ECO:0000256" key="2">
    <source>
        <dbReference type="ARBA" id="ARBA00022723"/>
    </source>
</evidence>
<dbReference type="GO" id="GO:0008270">
    <property type="term" value="F:zinc ion binding"/>
    <property type="evidence" value="ECO:0007669"/>
    <property type="project" value="UniProtKB-KW"/>
</dbReference>
<gene>
    <name evidence="9" type="ORF">UC35_05555</name>
</gene>
<feature type="domain" description="J" evidence="8">
    <location>
        <begin position="5"/>
        <end position="69"/>
    </location>
</feature>
<dbReference type="PANTHER" id="PTHR43096">
    <property type="entry name" value="DNAJ HOMOLOG 1, MITOCHONDRIAL-RELATED"/>
    <property type="match status" value="1"/>
</dbReference>
<keyword evidence="2" id="KW-0479">Metal-binding</keyword>
<keyword evidence="4" id="KW-0863">Zinc-finger</keyword>
<evidence type="ECO:0000256" key="5">
    <source>
        <dbReference type="ARBA" id="ARBA00022833"/>
    </source>
</evidence>
<dbReference type="Gene3D" id="2.10.230.10">
    <property type="entry name" value="Heat shock protein DnaJ, cysteine-rich domain"/>
    <property type="match status" value="1"/>
</dbReference>
<keyword evidence="6" id="KW-0346">Stress response</keyword>
<dbReference type="Gene3D" id="2.60.260.20">
    <property type="entry name" value="Urease metallochaperone UreE, N-terminal domain"/>
    <property type="match status" value="1"/>
</dbReference>